<dbReference type="PRINTS" id="PR00449">
    <property type="entry name" value="RASTRNSFRMNG"/>
</dbReference>
<dbReference type="RefSeq" id="XP_013407562.1">
    <property type="nucleotide sequence ID" value="XM_013552108.1"/>
</dbReference>
<evidence type="ECO:0000313" key="4">
    <source>
        <dbReference type="RefSeq" id="XP_013407562.1"/>
    </source>
</evidence>
<dbReference type="Pfam" id="PF00071">
    <property type="entry name" value="Ras"/>
    <property type="match status" value="1"/>
</dbReference>
<reference evidence="4" key="1">
    <citation type="submission" date="2025-08" db="UniProtKB">
        <authorList>
            <consortium name="RefSeq"/>
        </authorList>
    </citation>
    <scope>IDENTIFICATION</scope>
    <source>
        <tissue evidence="4">Gonads</tissue>
    </source>
</reference>
<dbReference type="InterPro" id="IPR001806">
    <property type="entry name" value="Small_GTPase"/>
</dbReference>
<dbReference type="InParanoid" id="A0A1S3JAY7"/>
<dbReference type="SUPFAM" id="SSF52540">
    <property type="entry name" value="P-loop containing nucleoside triphosphate hydrolases"/>
    <property type="match status" value="1"/>
</dbReference>
<dbReference type="SMART" id="SM00175">
    <property type="entry name" value="RAB"/>
    <property type="match status" value="1"/>
</dbReference>
<dbReference type="FunFam" id="3.40.50.300:FF:001329">
    <property type="entry name" value="Small GTP-binding protein, putative"/>
    <property type="match status" value="1"/>
</dbReference>
<evidence type="ECO:0000256" key="1">
    <source>
        <dbReference type="ARBA" id="ARBA00022741"/>
    </source>
</evidence>
<dbReference type="PROSITE" id="PS51421">
    <property type="entry name" value="RAS"/>
    <property type="match status" value="1"/>
</dbReference>
<dbReference type="KEGG" id="lak:106171671"/>
<keyword evidence="3" id="KW-1185">Reference proteome</keyword>
<dbReference type="Proteomes" id="UP000085678">
    <property type="component" value="Unplaced"/>
</dbReference>
<dbReference type="InterPro" id="IPR005225">
    <property type="entry name" value="Small_GTP-bd"/>
</dbReference>
<dbReference type="PANTHER" id="PTHR24073">
    <property type="entry name" value="DRAB5-RELATED"/>
    <property type="match status" value="1"/>
</dbReference>
<organism evidence="3 4">
    <name type="scientific">Lingula anatina</name>
    <name type="common">Brachiopod</name>
    <name type="synonym">Lingula unguis</name>
    <dbReference type="NCBI Taxonomy" id="7574"/>
    <lineage>
        <taxon>Eukaryota</taxon>
        <taxon>Metazoa</taxon>
        <taxon>Spiralia</taxon>
        <taxon>Lophotrochozoa</taxon>
        <taxon>Brachiopoda</taxon>
        <taxon>Linguliformea</taxon>
        <taxon>Lingulata</taxon>
        <taxon>Lingulida</taxon>
        <taxon>Linguloidea</taxon>
        <taxon>Lingulidae</taxon>
        <taxon>Lingula</taxon>
    </lineage>
</organism>
<dbReference type="Gene3D" id="3.40.50.300">
    <property type="entry name" value="P-loop containing nucleotide triphosphate hydrolases"/>
    <property type="match status" value="1"/>
</dbReference>
<protein>
    <submittedName>
        <fullName evidence="4">Ras-related protein RABF1 isoform X1</fullName>
    </submittedName>
</protein>
<dbReference type="SMART" id="SM00176">
    <property type="entry name" value="RAN"/>
    <property type="match status" value="1"/>
</dbReference>
<proteinExistence type="predicted"/>
<dbReference type="SMART" id="SM00174">
    <property type="entry name" value="RHO"/>
    <property type="match status" value="1"/>
</dbReference>
<accession>A0A1S3JAY7</accession>
<evidence type="ECO:0000256" key="2">
    <source>
        <dbReference type="ARBA" id="ARBA00023134"/>
    </source>
</evidence>
<dbReference type="GeneID" id="106171671"/>
<dbReference type="CDD" id="cd00154">
    <property type="entry name" value="Rab"/>
    <property type="match status" value="1"/>
</dbReference>
<dbReference type="STRING" id="7574.A0A1S3JAY7"/>
<gene>
    <name evidence="4" type="primary">LOC106171671</name>
</gene>
<dbReference type="GO" id="GO:0003924">
    <property type="term" value="F:GTPase activity"/>
    <property type="evidence" value="ECO:0007669"/>
    <property type="project" value="InterPro"/>
</dbReference>
<keyword evidence="2" id="KW-0342">GTP-binding</keyword>
<dbReference type="PROSITE" id="PS51419">
    <property type="entry name" value="RAB"/>
    <property type="match status" value="1"/>
</dbReference>
<dbReference type="GO" id="GO:0005525">
    <property type="term" value="F:GTP binding"/>
    <property type="evidence" value="ECO:0007669"/>
    <property type="project" value="UniProtKB-KW"/>
</dbReference>
<dbReference type="InterPro" id="IPR027417">
    <property type="entry name" value="P-loop_NTPase"/>
</dbReference>
<evidence type="ECO:0000313" key="3">
    <source>
        <dbReference type="Proteomes" id="UP000085678"/>
    </source>
</evidence>
<dbReference type="AlphaFoldDB" id="A0A1S3JAY7"/>
<dbReference type="OrthoDB" id="28034at2759"/>
<sequence>MSDVWEPSRRSSVYEGMARRLTNPGVKAPEFKAILLGEAGVGKTCLFRRFIGQSFPSGTKTTVASQASDKKVYETDDGDIQVTYWDTAGMERLASLTETYYRNTNVAIILFDVTRRDTFDRVIFWVENIQERRHNKDPTKDIKIILVMNKIDLRTSTGSDTDFVTSSEVMKFIENHQNGSKIQALYEVSAKTMEGVDELQSFVVKCLSEERRTYATMDRDIKSLKLDNDYRSPKFSLKAWVKKSCGF</sequence>
<dbReference type="NCBIfam" id="TIGR00231">
    <property type="entry name" value="small_GTP"/>
    <property type="match status" value="1"/>
</dbReference>
<keyword evidence="1" id="KW-0547">Nucleotide-binding</keyword>
<dbReference type="SMART" id="SM00173">
    <property type="entry name" value="RAS"/>
    <property type="match status" value="1"/>
</dbReference>
<name>A0A1S3JAY7_LINAN</name>